<proteinExistence type="inferred from homology"/>
<evidence type="ECO:0000256" key="2">
    <source>
        <dbReference type="ARBA" id="ARBA00009173"/>
    </source>
</evidence>
<protein>
    <submittedName>
        <fullName evidence="8">Carbon monoxide-induced hydrogenase, CooL subunit</fullName>
    </submittedName>
</protein>
<comment type="cofactor">
    <cofactor evidence="1">
        <name>[4Fe-4S] cluster</name>
        <dbReference type="ChEBI" id="CHEBI:49883"/>
    </cofactor>
</comment>
<dbReference type="STRING" id="697581.TCARB_0877"/>
<evidence type="ECO:0000256" key="3">
    <source>
        <dbReference type="ARBA" id="ARBA00022485"/>
    </source>
</evidence>
<evidence type="ECO:0000313" key="9">
    <source>
        <dbReference type="Proteomes" id="UP000266720"/>
    </source>
</evidence>
<dbReference type="AlphaFoldDB" id="A0A3G1A8S1"/>
<gene>
    <name evidence="8" type="ORF">TCARB_0877</name>
</gene>
<dbReference type="PANTHER" id="PTHR42989:SF1">
    <property type="entry name" value="FORMATE HYDROGENLYASE SUBUNIT 7-RELATED"/>
    <property type="match status" value="1"/>
</dbReference>
<dbReference type="SUPFAM" id="SSF56770">
    <property type="entry name" value="HydA/Nqo6-like"/>
    <property type="match status" value="1"/>
</dbReference>
<dbReference type="KEGG" id="tcb:TCARB_0877"/>
<feature type="domain" description="NADH:ubiquinone oxidoreductase-like 20kDa subunit" evidence="7">
    <location>
        <begin position="24"/>
        <end position="134"/>
    </location>
</feature>
<evidence type="ECO:0000259" key="7">
    <source>
        <dbReference type="Pfam" id="PF01058"/>
    </source>
</evidence>
<evidence type="ECO:0000256" key="6">
    <source>
        <dbReference type="ARBA" id="ARBA00023014"/>
    </source>
</evidence>
<dbReference type="NCBIfam" id="NF005012">
    <property type="entry name" value="PRK06411.1"/>
    <property type="match status" value="1"/>
</dbReference>
<dbReference type="GO" id="GO:0051539">
    <property type="term" value="F:4 iron, 4 sulfur cluster binding"/>
    <property type="evidence" value="ECO:0007669"/>
    <property type="project" value="UniProtKB-KW"/>
</dbReference>
<comment type="similarity">
    <text evidence="2">Belongs to the complex I 20 kDa subunit family.</text>
</comment>
<keyword evidence="5" id="KW-0408">Iron</keyword>
<evidence type="ECO:0000256" key="5">
    <source>
        <dbReference type="ARBA" id="ARBA00023004"/>
    </source>
</evidence>
<organism evidence="8 9">
    <name type="scientific">Thermofilum adornatum 1505</name>
    <dbReference type="NCBI Taxonomy" id="697581"/>
    <lineage>
        <taxon>Archaea</taxon>
        <taxon>Thermoproteota</taxon>
        <taxon>Thermoprotei</taxon>
        <taxon>Thermofilales</taxon>
        <taxon>Thermofilaceae</taxon>
        <taxon>Thermofilum</taxon>
    </lineage>
</organism>
<dbReference type="GO" id="GO:0046872">
    <property type="term" value="F:metal ion binding"/>
    <property type="evidence" value="ECO:0007669"/>
    <property type="project" value="UniProtKB-KW"/>
</dbReference>
<evidence type="ECO:0000256" key="1">
    <source>
        <dbReference type="ARBA" id="ARBA00001966"/>
    </source>
</evidence>
<keyword evidence="4" id="KW-0479">Metal-binding</keyword>
<dbReference type="PANTHER" id="PTHR42989">
    <property type="entry name" value="HYDROGENASE-4 COMPONENT I"/>
    <property type="match status" value="1"/>
</dbReference>
<dbReference type="EMBL" id="CP007493">
    <property type="protein sequence ID" value="AJB41927.1"/>
    <property type="molecule type" value="Genomic_DNA"/>
</dbReference>
<accession>A0A3G1A8S1</accession>
<keyword evidence="3" id="KW-0004">4Fe-4S</keyword>
<evidence type="ECO:0000256" key="4">
    <source>
        <dbReference type="ARBA" id="ARBA00022723"/>
    </source>
</evidence>
<keyword evidence="6" id="KW-0411">Iron-sulfur</keyword>
<reference evidence="9" key="1">
    <citation type="book" date="2010" name="EXTREMOPHILES" publisher="0:0-0">
        <title>Complete genome sequences of ten hyperthermophilic archaea reveal their metabolic capabilities and possible ecological roles.</title>
        <editorList>
            <person name="?"/>
        </editorList>
        <authorList>
            <person name="Ravin N.V."/>
            <person name="Mardanov A.V."/>
            <person name="Bonch-Osmolovskaya E.A."/>
            <person name="Skryabin K.G."/>
        </authorList>
    </citation>
    <scope>NUCLEOTIDE SEQUENCE [LARGE SCALE GENOMIC DNA]</scope>
    <source>
        <strain evidence="9">1505</strain>
    </source>
</reference>
<sequence length="148" mass="16261">MIKYVKRKILKRSIWVFHLNTGACNGCDIEIIATLTPKFDAERFGVKLVGSPRHADVLLVTGPVTQQTLPRVMRVYEMVPEPKAVVAVGTCACDGGVFKDGETFRGPLSRIMPVDVFVYGCPPRPQNILKGILEAANIYSSKSKGVKK</sequence>
<evidence type="ECO:0000313" key="8">
    <source>
        <dbReference type="EMBL" id="AJB41927.1"/>
    </source>
</evidence>
<dbReference type="Proteomes" id="UP000266720">
    <property type="component" value="Chromosome"/>
</dbReference>
<dbReference type="Gene3D" id="3.40.50.12280">
    <property type="match status" value="1"/>
</dbReference>
<dbReference type="Pfam" id="PF01058">
    <property type="entry name" value="Oxidored_q6"/>
    <property type="match status" value="1"/>
</dbReference>
<name>A0A3G1A8S1_9CREN</name>
<dbReference type="InterPro" id="IPR006137">
    <property type="entry name" value="NADH_UbQ_OxRdtase-like_20kDa"/>
</dbReference>
<dbReference type="InterPro" id="IPR052375">
    <property type="entry name" value="Complex_I_20kDa-like"/>
</dbReference>